<proteinExistence type="predicted"/>
<dbReference type="Proteomes" id="UP000006791">
    <property type="component" value="Chromosome 2"/>
</dbReference>
<gene>
    <name evidence="2" type="ordered locus">Cabther_B0215</name>
</gene>
<evidence type="ECO:0000313" key="2">
    <source>
        <dbReference type="EMBL" id="AEP13217.1"/>
    </source>
</evidence>
<keyword evidence="1" id="KW-0812">Transmembrane</keyword>
<name>G2LKD1_CHLTF</name>
<protein>
    <submittedName>
        <fullName evidence="2">Uncharacterized protein</fullName>
    </submittedName>
</protein>
<accession>G2LKD1</accession>
<evidence type="ECO:0000256" key="1">
    <source>
        <dbReference type="SAM" id="Phobius"/>
    </source>
</evidence>
<dbReference type="AlphaFoldDB" id="G2LKD1"/>
<organism evidence="2 3">
    <name type="scientific">Chloracidobacterium thermophilum (strain B)</name>
    <dbReference type="NCBI Taxonomy" id="981222"/>
    <lineage>
        <taxon>Bacteria</taxon>
        <taxon>Pseudomonadati</taxon>
        <taxon>Acidobacteriota</taxon>
        <taxon>Terriglobia</taxon>
        <taxon>Terriglobales</taxon>
        <taxon>Acidobacteriaceae</taxon>
        <taxon>Chloracidobacterium</taxon>
    </lineage>
</organism>
<evidence type="ECO:0000313" key="3">
    <source>
        <dbReference type="Proteomes" id="UP000006791"/>
    </source>
</evidence>
<reference evidence="2 3" key="1">
    <citation type="journal article" date="2012" name="Environ. Microbiol.">
        <title>Complete genome of Candidatus Chloracidobacterium thermophilum, a chlorophyll-based photoheterotroph belonging to the phylum Acidobacteria.</title>
        <authorList>
            <person name="Garcia Costas A.M."/>
            <person name="Liu Z."/>
            <person name="Tomsho L.P."/>
            <person name="Schuster S.C."/>
            <person name="Ward D.M."/>
            <person name="Bryant D.A."/>
        </authorList>
    </citation>
    <scope>NUCLEOTIDE SEQUENCE [LARGE SCALE GENOMIC DNA]</scope>
    <source>
        <strain evidence="2 3">B</strain>
    </source>
</reference>
<feature type="transmembrane region" description="Helical" evidence="1">
    <location>
        <begin position="63"/>
        <end position="84"/>
    </location>
</feature>
<dbReference type="KEGG" id="ctm:Cabther_B0215"/>
<dbReference type="HOGENOM" id="CLU_2354685_0_0_0"/>
<dbReference type="EMBL" id="CP002515">
    <property type="protein sequence ID" value="AEP13217.1"/>
    <property type="molecule type" value="Genomic_DNA"/>
</dbReference>
<keyword evidence="1" id="KW-1133">Transmembrane helix</keyword>
<feature type="transmembrane region" description="Helical" evidence="1">
    <location>
        <begin position="35"/>
        <end position="56"/>
    </location>
</feature>
<keyword evidence="1" id="KW-0472">Membrane</keyword>
<dbReference type="STRING" id="981222.Cabther_B0215"/>
<keyword evidence="3" id="KW-1185">Reference proteome</keyword>
<sequence>MFLMEVPPMPLFPFAVSARSAVGKARHQSLFWEEVLATLGFMLAITTALVVVFGTLPSARINLLTHAAFALLTVALFGLEVTTYQHLFAKQSVRDE</sequence>